<reference evidence="11 12" key="1">
    <citation type="submission" date="2018-01" db="EMBL/GenBank/DDBJ databases">
        <authorList>
            <person name="Paulsen S."/>
            <person name="Gram L.K."/>
        </authorList>
    </citation>
    <scope>NUCLEOTIDE SEQUENCE [LARGE SCALE GENOMIC DNA]</scope>
    <source>
        <strain evidence="11 12">S2599</strain>
    </source>
</reference>
<keyword evidence="4" id="KW-0732">Signal</keyword>
<evidence type="ECO:0000259" key="10">
    <source>
        <dbReference type="PROSITE" id="PS51007"/>
    </source>
</evidence>
<sequence length="355" mass="39973">MVTVFIGSLTWGHASASSVENQLAEQYKRHPSLWPAVQTSDGRKVDDLAPLSNLFPDPDIKQVALGKRLFNDKILSRDGSVSCASCHIDGKTFADGIGQAKGIDGQVGNRNTPAIIGLDHWTSFFWDGRAKTALEQSLMPIENPIEMDLPIDTALVRLNRDSRYVAAFKDTFATNKIERTHLAKALVAFERSIDKPESLFQRFISEAYTDPETAVELLSKQQLEGMHLFRTKAQCMTCHSGALLSDNKFHVTGFHNYGRRFQDLGRYEHTKDPADVGKFRTPTLLAISKTAPWMHNGLFTEFRPMIEQYNRGGFKPKPRGRFIGDKMFPVTSELIQPTHMTDQEVDNLVEFLKIL</sequence>
<feature type="binding site" description="covalent" evidence="8">
    <location>
        <position position="83"/>
    </location>
    <ligand>
        <name>heme c</name>
        <dbReference type="ChEBI" id="CHEBI:61717"/>
        <label>1</label>
    </ligand>
</feature>
<dbReference type="EMBL" id="PNCJ01000009">
    <property type="protein sequence ID" value="TMP38482.1"/>
    <property type="molecule type" value="Genomic_DNA"/>
</dbReference>
<evidence type="ECO:0000313" key="12">
    <source>
        <dbReference type="Proteomes" id="UP000306719"/>
    </source>
</evidence>
<comment type="subcellular location">
    <subcellularLocation>
        <location evidence="1">Periplasm</location>
    </subcellularLocation>
</comment>
<keyword evidence="3 9" id="KW-0479">Metal-binding</keyword>
<dbReference type="PANTHER" id="PTHR30600:SF10">
    <property type="entry name" value="BLL6722 PROTEIN"/>
    <property type="match status" value="1"/>
</dbReference>
<dbReference type="InterPro" id="IPR004852">
    <property type="entry name" value="Di-haem_cyt_c_peroxidsae"/>
</dbReference>
<dbReference type="InterPro" id="IPR009056">
    <property type="entry name" value="Cyt_c-like_dom"/>
</dbReference>
<dbReference type="InterPro" id="IPR026259">
    <property type="entry name" value="MauG/Cytc_peroxidase"/>
</dbReference>
<protein>
    <submittedName>
        <fullName evidence="11">Cytochrome-c peroxidase</fullName>
    </submittedName>
</protein>
<feature type="binding site" description="covalent" evidence="8">
    <location>
        <position position="235"/>
    </location>
    <ligand>
        <name>heme c</name>
        <dbReference type="ChEBI" id="CHEBI:61717"/>
        <label>2</label>
    </ligand>
</feature>
<feature type="binding site" description="covalent" evidence="8">
    <location>
        <position position="86"/>
    </location>
    <ligand>
        <name>heme c</name>
        <dbReference type="ChEBI" id="CHEBI:61717"/>
        <label>1</label>
    </ligand>
</feature>
<dbReference type="GO" id="GO:0046872">
    <property type="term" value="F:metal ion binding"/>
    <property type="evidence" value="ECO:0007669"/>
    <property type="project" value="UniProtKB-KW"/>
</dbReference>
<accession>A0A5S3X470</accession>
<feature type="binding site" description="axial binding residue" evidence="9">
    <location>
        <position position="87"/>
    </location>
    <ligand>
        <name>heme c</name>
        <dbReference type="ChEBI" id="CHEBI:61717"/>
        <label>1</label>
    </ligand>
    <ligandPart>
        <name>Fe</name>
        <dbReference type="ChEBI" id="CHEBI:18248"/>
    </ligandPart>
</feature>
<dbReference type="Pfam" id="PF03150">
    <property type="entry name" value="CCP_MauG"/>
    <property type="match status" value="1"/>
</dbReference>
<feature type="domain" description="Cytochrome c" evidence="10">
    <location>
        <begin position="220"/>
        <end position="355"/>
    </location>
</feature>
<evidence type="ECO:0000256" key="2">
    <source>
        <dbReference type="ARBA" id="ARBA00022617"/>
    </source>
</evidence>
<reference evidence="12" key="2">
    <citation type="submission" date="2019-06" db="EMBL/GenBank/DDBJ databases">
        <title>Co-occurence of chitin degradation, pigmentation and bioactivity in marine Pseudoalteromonas.</title>
        <authorList>
            <person name="Sonnenschein E.C."/>
            <person name="Bech P.K."/>
        </authorList>
    </citation>
    <scope>NUCLEOTIDE SEQUENCE [LARGE SCALE GENOMIC DNA]</scope>
    <source>
        <strain evidence="12">S2599</strain>
    </source>
</reference>
<dbReference type="Proteomes" id="UP000306719">
    <property type="component" value="Unassembled WGS sequence"/>
</dbReference>
<feature type="binding site" description="axial binding residue" evidence="9">
    <location>
        <position position="239"/>
    </location>
    <ligand>
        <name>heme c</name>
        <dbReference type="ChEBI" id="CHEBI:61717"/>
        <label>2</label>
    </ligand>
    <ligandPart>
        <name>Fe</name>
        <dbReference type="ChEBI" id="CHEBI:18248"/>
    </ligandPart>
</feature>
<dbReference type="PANTHER" id="PTHR30600">
    <property type="entry name" value="CYTOCHROME C PEROXIDASE-RELATED"/>
    <property type="match status" value="1"/>
</dbReference>
<evidence type="ECO:0000256" key="4">
    <source>
        <dbReference type="ARBA" id="ARBA00022729"/>
    </source>
</evidence>
<dbReference type="GO" id="GO:0042597">
    <property type="term" value="C:periplasmic space"/>
    <property type="evidence" value="ECO:0007669"/>
    <property type="project" value="UniProtKB-SubCell"/>
</dbReference>
<organism evidence="11 12">
    <name type="scientific">Pseudoalteromonas rubra</name>
    <dbReference type="NCBI Taxonomy" id="43658"/>
    <lineage>
        <taxon>Bacteria</taxon>
        <taxon>Pseudomonadati</taxon>
        <taxon>Pseudomonadota</taxon>
        <taxon>Gammaproteobacteria</taxon>
        <taxon>Alteromonadales</taxon>
        <taxon>Pseudoalteromonadaceae</taxon>
        <taxon>Pseudoalteromonas</taxon>
    </lineage>
</organism>
<dbReference type="AlphaFoldDB" id="A0A5S3X470"/>
<dbReference type="InterPro" id="IPR051395">
    <property type="entry name" value="Cytochrome_c_Peroxidase/MauG"/>
</dbReference>
<dbReference type="GO" id="GO:0004130">
    <property type="term" value="F:cytochrome-c peroxidase activity"/>
    <property type="evidence" value="ECO:0007669"/>
    <property type="project" value="TreeGrafter"/>
</dbReference>
<dbReference type="SUPFAM" id="SSF46626">
    <property type="entry name" value="Cytochrome c"/>
    <property type="match status" value="2"/>
</dbReference>
<dbReference type="Gene3D" id="1.10.760.10">
    <property type="entry name" value="Cytochrome c-like domain"/>
    <property type="match status" value="2"/>
</dbReference>
<dbReference type="InterPro" id="IPR036909">
    <property type="entry name" value="Cyt_c-like_dom_sf"/>
</dbReference>
<comment type="PTM">
    <text evidence="8">Binds 2 heme groups per subunit.</text>
</comment>
<name>A0A5S3X470_9GAMM</name>
<evidence type="ECO:0000256" key="6">
    <source>
        <dbReference type="ARBA" id="ARBA00023002"/>
    </source>
</evidence>
<dbReference type="OrthoDB" id="9805202at2"/>
<keyword evidence="2 8" id="KW-0349">Heme</keyword>
<feature type="domain" description="Cytochrome c" evidence="10">
    <location>
        <begin position="61"/>
        <end position="162"/>
    </location>
</feature>
<keyword evidence="11" id="KW-0575">Peroxidase</keyword>
<evidence type="ECO:0000256" key="9">
    <source>
        <dbReference type="PIRSR" id="PIRSR000294-2"/>
    </source>
</evidence>
<dbReference type="PROSITE" id="PS51007">
    <property type="entry name" value="CYTC"/>
    <property type="match status" value="2"/>
</dbReference>
<evidence type="ECO:0000256" key="1">
    <source>
        <dbReference type="ARBA" id="ARBA00004418"/>
    </source>
</evidence>
<dbReference type="GO" id="GO:0009055">
    <property type="term" value="F:electron transfer activity"/>
    <property type="evidence" value="ECO:0007669"/>
    <property type="project" value="InterPro"/>
</dbReference>
<keyword evidence="6" id="KW-0560">Oxidoreductase</keyword>
<keyword evidence="5" id="KW-0574">Periplasm</keyword>
<evidence type="ECO:0000256" key="5">
    <source>
        <dbReference type="ARBA" id="ARBA00022764"/>
    </source>
</evidence>
<evidence type="ECO:0000256" key="3">
    <source>
        <dbReference type="ARBA" id="ARBA00022723"/>
    </source>
</evidence>
<evidence type="ECO:0000256" key="7">
    <source>
        <dbReference type="ARBA" id="ARBA00023004"/>
    </source>
</evidence>
<comment type="cofactor">
    <cofactor evidence="8">
        <name>heme</name>
        <dbReference type="ChEBI" id="CHEBI:30413"/>
    </cofactor>
    <text evidence="8">Binds 2 heme groups.</text>
</comment>
<dbReference type="GO" id="GO:0020037">
    <property type="term" value="F:heme binding"/>
    <property type="evidence" value="ECO:0007669"/>
    <property type="project" value="InterPro"/>
</dbReference>
<keyword evidence="7 9" id="KW-0408">Iron</keyword>
<evidence type="ECO:0000313" key="11">
    <source>
        <dbReference type="EMBL" id="TMP38482.1"/>
    </source>
</evidence>
<feature type="binding site" description="covalent" evidence="8">
    <location>
        <position position="238"/>
    </location>
    <ligand>
        <name>heme c</name>
        <dbReference type="ChEBI" id="CHEBI:61717"/>
        <label>2</label>
    </ligand>
</feature>
<gene>
    <name evidence="11" type="ORF">CWB98_06770</name>
</gene>
<proteinExistence type="predicted"/>
<evidence type="ECO:0000256" key="8">
    <source>
        <dbReference type="PIRSR" id="PIRSR000294-1"/>
    </source>
</evidence>
<comment type="caution">
    <text evidence="11">The sequence shown here is derived from an EMBL/GenBank/DDBJ whole genome shotgun (WGS) entry which is preliminary data.</text>
</comment>
<dbReference type="PIRSF" id="PIRSF000294">
    <property type="entry name" value="Cytochrome-c_peroxidase"/>
    <property type="match status" value="1"/>
</dbReference>